<evidence type="ECO:0000313" key="2">
    <source>
        <dbReference type="Proteomes" id="UP000054630"/>
    </source>
</evidence>
<comment type="caution">
    <text evidence="1">The sequence shown here is derived from an EMBL/GenBank/DDBJ whole genome shotgun (WGS) entry which is preliminary data.</text>
</comment>
<dbReference type="AlphaFoldDB" id="A0A0V0RYR8"/>
<evidence type="ECO:0000313" key="1">
    <source>
        <dbReference type="EMBL" id="KRX19627.1"/>
    </source>
</evidence>
<dbReference type="Proteomes" id="UP000054630">
    <property type="component" value="Unassembled WGS sequence"/>
</dbReference>
<accession>A0A0V0RYR8</accession>
<gene>
    <name evidence="1" type="ORF">T07_7498</name>
</gene>
<organism evidence="1 2">
    <name type="scientific">Trichinella nelsoni</name>
    <dbReference type="NCBI Taxonomy" id="6336"/>
    <lineage>
        <taxon>Eukaryota</taxon>
        <taxon>Metazoa</taxon>
        <taxon>Ecdysozoa</taxon>
        <taxon>Nematoda</taxon>
        <taxon>Enoplea</taxon>
        <taxon>Dorylaimia</taxon>
        <taxon>Trichinellida</taxon>
        <taxon>Trichinellidae</taxon>
        <taxon>Trichinella</taxon>
    </lineage>
</organism>
<reference evidence="1 2" key="1">
    <citation type="submission" date="2015-01" db="EMBL/GenBank/DDBJ databases">
        <title>Evolution of Trichinella species and genotypes.</title>
        <authorList>
            <person name="Korhonen P.K."/>
            <person name="Edoardo P."/>
            <person name="Giuseppe L.R."/>
            <person name="Gasser R.B."/>
        </authorList>
    </citation>
    <scope>NUCLEOTIDE SEQUENCE [LARGE SCALE GENOMIC DNA]</scope>
    <source>
        <strain evidence="1">ISS37</strain>
    </source>
</reference>
<dbReference type="EMBL" id="JYDL01000057">
    <property type="protein sequence ID" value="KRX19627.1"/>
    <property type="molecule type" value="Genomic_DNA"/>
</dbReference>
<protein>
    <submittedName>
        <fullName evidence="1">Uncharacterized protein</fullName>
    </submittedName>
</protein>
<name>A0A0V0RYR8_9BILA</name>
<dbReference type="OrthoDB" id="10559788at2759"/>
<sequence>MGGVPMNVHRSVEHSLFSAILIFNSSDHSVPLWTDACAISLVPGTFVILVSALSCRIHPNYGQVILHQFMDAIHAYTTCPDVRVRGGSPSGCPAVARVLSRTWRLPVLRLCSRGRCCCTSAFHSTGVVYFLAGGKVSFGSFRCQVDGTAPSQPPIQVSNLGLCVGSQGCRSTPQNVSKLSGQQNEVLEQKHRCSHCMGELPSNFFWRSQ</sequence>
<proteinExistence type="predicted"/>
<keyword evidence="2" id="KW-1185">Reference proteome</keyword>